<dbReference type="InParanoid" id="A0A6J2X7S6"/>
<evidence type="ECO:0000256" key="2">
    <source>
        <dbReference type="ARBA" id="ARBA00022801"/>
    </source>
</evidence>
<dbReference type="InterPro" id="IPR050266">
    <property type="entry name" value="AB_hydrolase_sf"/>
</dbReference>
<name>A0A6J2X7S6_SITOR</name>
<dbReference type="Pfam" id="PF00561">
    <property type="entry name" value="Abhydrolase_1"/>
    <property type="match status" value="1"/>
</dbReference>
<dbReference type="InterPro" id="IPR000073">
    <property type="entry name" value="AB_hydrolase_1"/>
</dbReference>
<evidence type="ECO:0000313" key="4">
    <source>
        <dbReference type="Proteomes" id="UP000504635"/>
    </source>
</evidence>
<dbReference type="Proteomes" id="UP000504635">
    <property type="component" value="Unplaced"/>
</dbReference>
<dbReference type="InterPro" id="IPR029058">
    <property type="entry name" value="AB_hydrolase_fold"/>
</dbReference>
<dbReference type="KEGG" id="soy:115875564"/>
<protein>
    <submittedName>
        <fullName evidence="5">Probable serine hydrolase</fullName>
    </submittedName>
</protein>
<accession>A0A6J2X7S6</accession>
<dbReference type="RefSeq" id="XP_030746924.1">
    <property type="nucleotide sequence ID" value="XM_030891064.1"/>
</dbReference>
<proteinExistence type="inferred from homology"/>
<dbReference type="OrthoDB" id="190201at2759"/>
<dbReference type="AlphaFoldDB" id="A0A6J2X7S6"/>
<dbReference type="SUPFAM" id="SSF53474">
    <property type="entry name" value="alpha/beta-Hydrolases"/>
    <property type="match status" value="1"/>
</dbReference>
<keyword evidence="2 5" id="KW-0378">Hydrolase</keyword>
<dbReference type="GeneID" id="115875564"/>
<reference evidence="5" key="1">
    <citation type="submission" date="2025-08" db="UniProtKB">
        <authorList>
            <consortium name="RefSeq"/>
        </authorList>
    </citation>
    <scope>IDENTIFICATION</scope>
    <source>
        <tissue evidence="5">Gonads</tissue>
    </source>
</reference>
<evidence type="ECO:0000313" key="5">
    <source>
        <dbReference type="RefSeq" id="XP_030746924.1"/>
    </source>
</evidence>
<evidence type="ECO:0000256" key="1">
    <source>
        <dbReference type="ARBA" id="ARBA00008645"/>
    </source>
</evidence>
<evidence type="ECO:0000259" key="3">
    <source>
        <dbReference type="Pfam" id="PF00561"/>
    </source>
</evidence>
<dbReference type="GO" id="GO:0016020">
    <property type="term" value="C:membrane"/>
    <property type="evidence" value="ECO:0007669"/>
    <property type="project" value="TreeGrafter"/>
</dbReference>
<dbReference type="Gene3D" id="3.40.50.1820">
    <property type="entry name" value="alpha/beta hydrolase"/>
    <property type="match status" value="1"/>
</dbReference>
<feature type="domain" description="AB hydrolase-1" evidence="3">
    <location>
        <begin position="48"/>
        <end position="165"/>
    </location>
</feature>
<keyword evidence="4" id="KW-1185">Reference proteome</keyword>
<dbReference type="PANTHER" id="PTHR43798">
    <property type="entry name" value="MONOACYLGLYCEROL LIPASE"/>
    <property type="match status" value="1"/>
</dbReference>
<comment type="similarity">
    <text evidence="1">Belongs to the AB hydrolase superfamily.</text>
</comment>
<dbReference type="GO" id="GO:0016787">
    <property type="term" value="F:hydrolase activity"/>
    <property type="evidence" value="ECO:0007669"/>
    <property type="project" value="UniProtKB-KW"/>
</dbReference>
<dbReference type="PANTHER" id="PTHR43798:SF14">
    <property type="entry name" value="SERINE HYDROLASE-LIKE PROTEIN DDB_G0286239"/>
    <property type="match status" value="1"/>
</dbReference>
<sequence length="345" mass="40174">MTVFRSAIKFCFQPCRKLSSKKLFREVAIPVPWGEIRGKWWGPTDKRPILTLHGWQDNCGSFDRLIPLLNNDVGYLTVDLPGHGYSSRLPVGIPYHLTEYLSTIRYIKRHLGWPHLTLMGHSMGAITCFTYTMMYPDEVDFLICIDGAKPLVPKLRKNRLSKSFDTFMKNSDLVIENREPPSYTIEEMKKIVHKPNHGSVDVEVAHYLMERNMAPSKIQPGKYYFTRDPRLKAEIFTFITQEETLYMVQSMKCPVFIGKAKNALYFDQKEHFYEMLDVLKRHVPDCEYHYVEGTHHVHLNNPETQLVSLIDDFIRKRYLGDRSVGGIKEDIIVDERTVINSKILL</sequence>
<dbReference type="FunCoup" id="A0A6J2X7S6">
    <property type="interactions" value="1"/>
</dbReference>
<organism evidence="4 5">
    <name type="scientific">Sitophilus oryzae</name>
    <name type="common">Rice weevil</name>
    <name type="synonym">Curculio oryzae</name>
    <dbReference type="NCBI Taxonomy" id="7048"/>
    <lineage>
        <taxon>Eukaryota</taxon>
        <taxon>Metazoa</taxon>
        <taxon>Ecdysozoa</taxon>
        <taxon>Arthropoda</taxon>
        <taxon>Hexapoda</taxon>
        <taxon>Insecta</taxon>
        <taxon>Pterygota</taxon>
        <taxon>Neoptera</taxon>
        <taxon>Endopterygota</taxon>
        <taxon>Coleoptera</taxon>
        <taxon>Polyphaga</taxon>
        <taxon>Cucujiformia</taxon>
        <taxon>Curculionidae</taxon>
        <taxon>Dryophthorinae</taxon>
        <taxon>Sitophilus</taxon>
    </lineage>
</organism>
<gene>
    <name evidence="5" type="primary">LOC115875564</name>
</gene>